<dbReference type="EMBL" id="WHYR01000044">
    <property type="protein sequence ID" value="MQL53286.1"/>
    <property type="molecule type" value="Genomic_DNA"/>
</dbReference>
<sequence>MDKRFTLNEHEKAKISGRLKGLLFKREEIVFAYLFGSFVTEPFFRDIDIGIYLREESIPRERALDYELSLGVELEGEIHYPLDVKVLNYAPVPLSHSASGGLLLFSRNEELRYEWVERTWDIYLDMEYFLRSNLRDLLISERKNV</sequence>
<dbReference type="OrthoDB" id="90159at2"/>
<dbReference type="RefSeq" id="WP_152947763.1">
    <property type="nucleotide sequence ID" value="NZ_WHYR01000044.1"/>
</dbReference>
<dbReference type="SUPFAM" id="SSF81301">
    <property type="entry name" value="Nucleotidyltransferase"/>
    <property type="match status" value="1"/>
</dbReference>
<dbReference type="InterPro" id="IPR043519">
    <property type="entry name" value="NT_sf"/>
</dbReference>
<dbReference type="GO" id="GO:0016740">
    <property type="term" value="F:transferase activity"/>
    <property type="evidence" value="ECO:0007669"/>
    <property type="project" value="UniProtKB-KW"/>
</dbReference>
<dbReference type="Gene3D" id="3.30.460.10">
    <property type="entry name" value="Beta Polymerase, domain 2"/>
    <property type="match status" value="1"/>
</dbReference>
<dbReference type="InterPro" id="IPR052930">
    <property type="entry name" value="TA_antitoxin_MntA"/>
</dbReference>
<gene>
    <name evidence="2" type="ORF">GFC01_13680</name>
</gene>
<dbReference type="AlphaFoldDB" id="A0A6N7IT42"/>
<keyword evidence="3" id="KW-1185">Reference proteome</keyword>
<comment type="caution">
    <text evidence="2">The sequence shown here is derived from an EMBL/GenBank/DDBJ whole genome shotgun (WGS) entry which is preliminary data.</text>
</comment>
<proteinExistence type="predicted"/>
<evidence type="ECO:0000313" key="3">
    <source>
        <dbReference type="Proteomes" id="UP000441717"/>
    </source>
</evidence>
<protein>
    <submittedName>
        <fullName evidence="2">Nucleotidyltransferase domain-containing protein</fullName>
    </submittedName>
</protein>
<accession>A0A6N7IT42</accession>
<dbReference type="Proteomes" id="UP000441717">
    <property type="component" value="Unassembled WGS sequence"/>
</dbReference>
<keyword evidence="2" id="KW-0808">Transferase</keyword>
<dbReference type="InterPro" id="IPR041633">
    <property type="entry name" value="Polbeta"/>
</dbReference>
<evidence type="ECO:0000313" key="2">
    <source>
        <dbReference type="EMBL" id="MQL53286.1"/>
    </source>
</evidence>
<reference evidence="2 3" key="1">
    <citation type="submission" date="2019-10" db="EMBL/GenBank/DDBJ databases">
        <title>Comparative genomics of sulfur disproportionating microorganisms.</title>
        <authorList>
            <person name="Ward L.M."/>
            <person name="Bertran E."/>
            <person name="Johnston D."/>
        </authorList>
    </citation>
    <scope>NUCLEOTIDE SEQUENCE [LARGE SCALE GENOMIC DNA]</scope>
    <source>
        <strain evidence="2 3">DSM 14055</strain>
    </source>
</reference>
<feature type="domain" description="Polymerase beta nucleotidyltransferase" evidence="1">
    <location>
        <begin position="20"/>
        <end position="110"/>
    </location>
</feature>
<evidence type="ECO:0000259" key="1">
    <source>
        <dbReference type="Pfam" id="PF18765"/>
    </source>
</evidence>
<name>A0A6N7IT42_9FIRM</name>
<organism evidence="2 3">
    <name type="scientific">Desulfofundulus thermobenzoicus</name>
    <dbReference type="NCBI Taxonomy" id="29376"/>
    <lineage>
        <taxon>Bacteria</taxon>
        <taxon>Bacillati</taxon>
        <taxon>Bacillota</taxon>
        <taxon>Clostridia</taxon>
        <taxon>Eubacteriales</taxon>
        <taxon>Peptococcaceae</taxon>
        <taxon>Desulfofundulus</taxon>
    </lineage>
</organism>
<dbReference type="PANTHER" id="PTHR43852">
    <property type="entry name" value="NUCLEOTIDYLTRANSFERASE"/>
    <property type="match status" value="1"/>
</dbReference>
<dbReference type="Pfam" id="PF18765">
    <property type="entry name" value="Polbeta"/>
    <property type="match status" value="1"/>
</dbReference>
<dbReference type="CDD" id="cd05403">
    <property type="entry name" value="NT_KNTase_like"/>
    <property type="match status" value="1"/>
</dbReference>
<dbReference type="PANTHER" id="PTHR43852:SF3">
    <property type="entry name" value="NUCLEOTIDYLTRANSFERASE"/>
    <property type="match status" value="1"/>
</dbReference>